<dbReference type="NCBIfam" id="NF001756">
    <property type="entry name" value="PRK00484.1"/>
    <property type="match status" value="1"/>
</dbReference>
<dbReference type="InterPro" id="IPR004365">
    <property type="entry name" value="NA-bd_OB_tRNA"/>
</dbReference>
<dbReference type="PANTHER" id="PTHR42918:SF15">
    <property type="entry name" value="LYSINE--TRNA LIGASE, CHLOROPLASTIC_MITOCHONDRIAL"/>
    <property type="match status" value="1"/>
</dbReference>
<reference evidence="16" key="1">
    <citation type="submission" date="2019-01" db="EMBL/GenBank/DDBJ databases">
        <title>Cytophagaceae bacterium strain CAR-16.</title>
        <authorList>
            <person name="Chen W.-M."/>
        </authorList>
    </citation>
    <scope>NUCLEOTIDE SEQUENCE [LARGE SCALE GENOMIC DNA]</scope>
    <source>
        <strain evidence="16">LLJ-11</strain>
    </source>
</reference>
<sequence length="563" mass="63899">MQLSEQEIIRREKLNALRELGINPYPANLYPVNHTSKQIKDSFEEGKKVVVAGRLMSNRDQGKACFAEIQDSEGRIQAYFNRDVICEGDDKTLYNQVFKKLTDLGDYIGIEGELFTTQVGAQCIRVSNFTFLSKTLRPLPLPKTDEEGNVYDAFVDPELRYRMRYVDLVVNPQVKEVFMKRTKLFTAMRTFFNEAGYMEVETPVLQSIPGGAAARPFITHHNSLDIPLYMRIANELYLKRLIVGGFDGVYEFSKNFRNEGMDRTHNPEFTAMEIYVAYKDYNWMMEMTENLLEYCATQVNGTTEATFGEHKVNFKAPYARVTMTDAIKQFTGFDITGKSEDELREAAKSMGIDVNETMGKGKLIDEIFGEKCEGNFIQPTFITDYPKEMSPLCKSHRDNPELTERFELMVCGKEIANAYSELNDPIDQRERFEAQMALAAKGDDEANGIIDEDFLRALEYGMPPTSGLGIGMDRLIMFLTNNASIQEVLFFPQMRPEKKGPELTEDEKFILDLLKAENNQSLATLKEKSALSGKKWDAAMKGLAKTGLTKVVVDGDNKTVVLV</sequence>
<evidence type="ECO:0000256" key="3">
    <source>
        <dbReference type="ARBA" id="ARBA00022490"/>
    </source>
</evidence>
<dbReference type="InterPro" id="IPR004364">
    <property type="entry name" value="Aa-tRNA-synt_II"/>
</dbReference>
<dbReference type="Pfam" id="PF00152">
    <property type="entry name" value="tRNA-synt_2"/>
    <property type="match status" value="1"/>
</dbReference>
<proteinExistence type="inferred from homology"/>
<gene>
    <name evidence="12 15" type="primary">lysS</name>
    <name evidence="15" type="ORF">EQG63_00615</name>
</gene>
<keyword evidence="3 12" id="KW-0963">Cytoplasm</keyword>
<evidence type="ECO:0000256" key="9">
    <source>
        <dbReference type="ARBA" id="ARBA00022917"/>
    </source>
</evidence>
<dbReference type="OrthoDB" id="9801152at2"/>
<dbReference type="NCBIfam" id="TIGR00499">
    <property type="entry name" value="lysS_bact"/>
    <property type="match status" value="1"/>
</dbReference>
<dbReference type="GO" id="GO:0006430">
    <property type="term" value="P:lysyl-tRNA aminoacylation"/>
    <property type="evidence" value="ECO:0007669"/>
    <property type="project" value="UniProtKB-UniRule"/>
</dbReference>
<evidence type="ECO:0000256" key="10">
    <source>
        <dbReference type="ARBA" id="ARBA00023146"/>
    </source>
</evidence>
<comment type="cofactor">
    <cofactor evidence="12 13">
        <name>Mg(2+)</name>
        <dbReference type="ChEBI" id="CHEBI:18420"/>
    </cofactor>
    <text evidence="12 13">Binds 3 Mg(2+) ions per subunit.</text>
</comment>
<keyword evidence="16" id="KW-1185">Reference proteome</keyword>
<dbReference type="FunFam" id="2.40.50.140:FF:000024">
    <property type="entry name" value="Lysine--tRNA ligase"/>
    <property type="match status" value="1"/>
</dbReference>
<protein>
    <recommendedName>
        <fullName evidence="12">Lysine--tRNA ligase</fullName>
        <ecNumber evidence="12">6.1.1.6</ecNumber>
    </recommendedName>
    <alternativeName>
        <fullName evidence="12">Lysyl-tRNA synthetase</fullName>
        <shortName evidence="12">LysRS</shortName>
    </alternativeName>
</protein>
<evidence type="ECO:0000256" key="4">
    <source>
        <dbReference type="ARBA" id="ARBA00022598"/>
    </source>
</evidence>
<dbReference type="InterPro" id="IPR018149">
    <property type="entry name" value="Lys-tRNA-synth_II_C"/>
</dbReference>
<keyword evidence="5 12" id="KW-0479">Metal-binding</keyword>
<dbReference type="InterPro" id="IPR012340">
    <property type="entry name" value="NA-bd_OB-fold"/>
</dbReference>
<dbReference type="CDD" id="cd04322">
    <property type="entry name" value="LysRS_N"/>
    <property type="match status" value="1"/>
</dbReference>
<dbReference type="GO" id="GO:0005829">
    <property type="term" value="C:cytosol"/>
    <property type="evidence" value="ECO:0007669"/>
    <property type="project" value="TreeGrafter"/>
</dbReference>
<comment type="subcellular location">
    <subcellularLocation>
        <location evidence="1 12">Cytoplasm</location>
    </subcellularLocation>
</comment>
<feature type="domain" description="Aminoacyl-transfer RNA synthetases class-II family profile" evidence="14">
    <location>
        <begin position="181"/>
        <end position="496"/>
    </location>
</feature>
<evidence type="ECO:0000256" key="7">
    <source>
        <dbReference type="ARBA" id="ARBA00022840"/>
    </source>
</evidence>
<dbReference type="FunFam" id="3.30.930.10:FF:000238">
    <property type="entry name" value="Lysine--tRNA ligase"/>
    <property type="match status" value="1"/>
</dbReference>
<dbReference type="InterPro" id="IPR045864">
    <property type="entry name" value="aa-tRNA-synth_II/BPL/LPL"/>
</dbReference>
<keyword evidence="8 12" id="KW-0460">Magnesium</keyword>
<dbReference type="RefSeq" id="WP_129433214.1">
    <property type="nucleotide sequence ID" value="NZ_SBKO01000001.1"/>
</dbReference>
<comment type="caution">
    <text evidence="15">The sequence shown here is derived from an EMBL/GenBank/DDBJ whole genome shotgun (WGS) entry which is preliminary data.</text>
</comment>
<evidence type="ECO:0000256" key="6">
    <source>
        <dbReference type="ARBA" id="ARBA00022741"/>
    </source>
</evidence>
<dbReference type="PROSITE" id="PS50862">
    <property type="entry name" value="AA_TRNA_LIGASE_II"/>
    <property type="match status" value="1"/>
</dbReference>
<evidence type="ECO:0000313" key="16">
    <source>
        <dbReference type="Proteomes" id="UP000290283"/>
    </source>
</evidence>
<dbReference type="SUPFAM" id="SSF55681">
    <property type="entry name" value="Class II aaRS and biotin synthetases"/>
    <property type="match status" value="1"/>
</dbReference>
<dbReference type="InterPro" id="IPR002313">
    <property type="entry name" value="Lys-tRNA-ligase_II"/>
</dbReference>
<dbReference type="HAMAP" id="MF_00252">
    <property type="entry name" value="Lys_tRNA_synth_class2"/>
    <property type="match status" value="1"/>
</dbReference>
<dbReference type="GO" id="GO:0000287">
    <property type="term" value="F:magnesium ion binding"/>
    <property type="evidence" value="ECO:0007669"/>
    <property type="project" value="UniProtKB-UniRule"/>
</dbReference>
<evidence type="ECO:0000313" key="15">
    <source>
        <dbReference type="EMBL" id="RXR20465.1"/>
    </source>
</evidence>
<feature type="binding site" evidence="12">
    <location>
        <position position="407"/>
    </location>
    <ligand>
        <name>Mg(2+)</name>
        <dbReference type="ChEBI" id="CHEBI:18420"/>
        <label>1</label>
    </ligand>
</feature>
<name>A0A4Q1K542_9FLAO</name>
<evidence type="ECO:0000256" key="1">
    <source>
        <dbReference type="ARBA" id="ARBA00004496"/>
    </source>
</evidence>
<dbReference type="GO" id="GO:0000049">
    <property type="term" value="F:tRNA binding"/>
    <property type="evidence" value="ECO:0007669"/>
    <property type="project" value="TreeGrafter"/>
</dbReference>
<dbReference type="GO" id="GO:0004824">
    <property type="term" value="F:lysine-tRNA ligase activity"/>
    <property type="evidence" value="ECO:0007669"/>
    <property type="project" value="UniProtKB-UniRule"/>
</dbReference>
<dbReference type="Proteomes" id="UP000290283">
    <property type="component" value="Unassembled WGS sequence"/>
</dbReference>
<evidence type="ECO:0000256" key="2">
    <source>
        <dbReference type="ARBA" id="ARBA00008226"/>
    </source>
</evidence>
<dbReference type="GO" id="GO:0005524">
    <property type="term" value="F:ATP binding"/>
    <property type="evidence" value="ECO:0007669"/>
    <property type="project" value="UniProtKB-UniRule"/>
</dbReference>
<dbReference type="Pfam" id="PF01336">
    <property type="entry name" value="tRNA_anti-codon"/>
    <property type="match status" value="1"/>
</dbReference>
<dbReference type="EC" id="6.1.1.6" evidence="12"/>
<evidence type="ECO:0000259" key="14">
    <source>
        <dbReference type="PROSITE" id="PS50862"/>
    </source>
</evidence>
<dbReference type="CDD" id="cd00775">
    <property type="entry name" value="LysRS_core"/>
    <property type="match status" value="1"/>
</dbReference>
<dbReference type="Gene3D" id="3.30.930.10">
    <property type="entry name" value="Bira Bifunctional Protein, Domain 2"/>
    <property type="match status" value="1"/>
</dbReference>
<keyword evidence="10 12" id="KW-0030">Aminoacyl-tRNA synthetase</keyword>
<dbReference type="SUPFAM" id="SSF50249">
    <property type="entry name" value="Nucleic acid-binding proteins"/>
    <property type="match status" value="1"/>
</dbReference>
<keyword evidence="4 12" id="KW-0436">Ligase</keyword>
<keyword evidence="6 12" id="KW-0547">Nucleotide-binding</keyword>
<evidence type="ECO:0000256" key="5">
    <source>
        <dbReference type="ARBA" id="ARBA00022723"/>
    </source>
</evidence>
<feature type="binding site" evidence="12">
    <location>
        <position position="414"/>
    </location>
    <ligand>
        <name>Mg(2+)</name>
        <dbReference type="ChEBI" id="CHEBI:18420"/>
        <label>2</label>
    </ligand>
</feature>
<organism evidence="15 16">
    <name type="scientific">Flavobacterium amnicola</name>
    <dbReference type="NCBI Taxonomy" id="2506422"/>
    <lineage>
        <taxon>Bacteria</taxon>
        <taxon>Pseudomonadati</taxon>
        <taxon>Bacteroidota</taxon>
        <taxon>Flavobacteriia</taxon>
        <taxon>Flavobacteriales</taxon>
        <taxon>Flavobacteriaceae</taxon>
        <taxon>Flavobacterium</taxon>
    </lineage>
</organism>
<dbReference type="InterPro" id="IPR006195">
    <property type="entry name" value="aa-tRNA-synth_II"/>
</dbReference>
<accession>A0A4Q1K542</accession>
<dbReference type="PRINTS" id="PR00982">
    <property type="entry name" value="TRNASYNTHLYS"/>
</dbReference>
<evidence type="ECO:0000256" key="13">
    <source>
        <dbReference type="RuleBase" id="RU000336"/>
    </source>
</evidence>
<comment type="catalytic activity">
    <reaction evidence="11 12 13">
        <text>tRNA(Lys) + L-lysine + ATP = L-lysyl-tRNA(Lys) + AMP + diphosphate</text>
        <dbReference type="Rhea" id="RHEA:20792"/>
        <dbReference type="Rhea" id="RHEA-COMP:9696"/>
        <dbReference type="Rhea" id="RHEA-COMP:9697"/>
        <dbReference type="ChEBI" id="CHEBI:30616"/>
        <dbReference type="ChEBI" id="CHEBI:32551"/>
        <dbReference type="ChEBI" id="CHEBI:33019"/>
        <dbReference type="ChEBI" id="CHEBI:78442"/>
        <dbReference type="ChEBI" id="CHEBI:78529"/>
        <dbReference type="ChEBI" id="CHEBI:456215"/>
        <dbReference type="EC" id="6.1.1.6"/>
    </reaction>
</comment>
<dbReference type="InterPro" id="IPR044136">
    <property type="entry name" value="Lys-tRNA-ligase_II_N"/>
</dbReference>
<evidence type="ECO:0000256" key="12">
    <source>
        <dbReference type="HAMAP-Rule" id="MF_00252"/>
    </source>
</evidence>
<evidence type="ECO:0000256" key="11">
    <source>
        <dbReference type="ARBA" id="ARBA00048573"/>
    </source>
</evidence>
<evidence type="ECO:0000256" key="8">
    <source>
        <dbReference type="ARBA" id="ARBA00022842"/>
    </source>
</evidence>
<keyword evidence="9 12" id="KW-0648">Protein biosynthesis</keyword>
<dbReference type="PANTHER" id="PTHR42918">
    <property type="entry name" value="LYSYL-TRNA SYNTHETASE"/>
    <property type="match status" value="1"/>
</dbReference>
<feature type="binding site" evidence="12">
    <location>
        <position position="414"/>
    </location>
    <ligand>
        <name>Mg(2+)</name>
        <dbReference type="ChEBI" id="CHEBI:18420"/>
        <label>1</label>
    </ligand>
</feature>
<dbReference type="AlphaFoldDB" id="A0A4Q1K542"/>
<dbReference type="EMBL" id="SBKO01000001">
    <property type="protein sequence ID" value="RXR20465.1"/>
    <property type="molecule type" value="Genomic_DNA"/>
</dbReference>
<comment type="subunit">
    <text evidence="12">Homodimer.</text>
</comment>
<comment type="similarity">
    <text evidence="2 12">Belongs to the class-II aminoacyl-tRNA synthetase family.</text>
</comment>
<dbReference type="Gene3D" id="2.40.50.140">
    <property type="entry name" value="Nucleic acid-binding proteins"/>
    <property type="match status" value="1"/>
</dbReference>
<keyword evidence="7 12" id="KW-0067">ATP-binding</keyword>